<dbReference type="OrthoDB" id="9802676at2"/>
<dbReference type="CDD" id="cd01285">
    <property type="entry name" value="nucleoside_deaminase"/>
    <property type="match status" value="1"/>
</dbReference>
<evidence type="ECO:0000256" key="6">
    <source>
        <dbReference type="ARBA" id="ARBA00022833"/>
    </source>
</evidence>
<dbReference type="PROSITE" id="PS00903">
    <property type="entry name" value="CYT_DCMP_DEAMINASES_1"/>
    <property type="match status" value="1"/>
</dbReference>
<dbReference type="SUPFAM" id="SSF53927">
    <property type="entry name" value="Cytidine deaminase-like"/>
    <property type="match status" value="1"/>
</dbReference>
<keyword evidence="5 8" id="KW-0378">Hydrolase</keyword>
<reference evidence="10 11" key="1">
    <citation type="submission" date="2017-03" db="EMBL/GenBank/DDBJ databases">
        <authorList>
            <person name="Afonso C.L."/>
            <person name="Miller P.J."/>
            <person name="Scott M.A."/>
            <person name="Spackman E."/>
            <person name="Goraichik I."/>
            <person name="Dimitrov K.M."/>
            <person name="Suarez D.L."/>
            <person name="Swayne D.E."/>
        </authorList>
    </citation>
    <scope>NUCLEOTIDE SEQUENCE [LARGE SCALE GENOMIC DNA]</scope>
    <source>
        <strain evidence="10">SB41UT1</strain>
    </source>
</reference>
<comment type="function">
    <text evidence="8">Catalyzes the deamination of adenosine to inosine at the wobble position 34 of tRNA(Arg2).</text>
</comment>
<evidence type="ECO:0000259" key="9">
    <source>
        <dbReference type="PROSITE" id="PS51747"/>
    </source>
</evidence>
<evidence type="ECO:0000256" key="1">
    <source>
        <dbReference type="ARBA" id="ARBA00010669"/>
    </source>
</evidence>
<dbReference type="Pfam" id="PF00383">
    <property type="entry name" value="dCMP_cyt_deam_1"/>
    <property type="match status" value="1"/>
</dbReference>
<dbReference type="EC" id="3.5.4.33" evidence="8"/>
<dbReference type="FunFam" id="3.40.140.10:FF:000005">
    <property type="entry name" value="tRNA-specific adenosine deaminase"/>
    <property type="match status" value="1"/>
</dbReference>
<comment type="subunit">
    <text evidence="2 8">Homodimer.</text>
</comment>
<dbReference type="Gene3D" id="3.40.140.10">
    <property type="entry name" value="Cytidine Deaminase, domain 2"/>
    <property type="match status" value="1"/>
</dbReference>
<evidence type="ECO:0000313" key="10">
    <source>
        <dbReference type="EMBL" id="SMA42313.1"/>
    </source>
</evidence>
<dbReference type="RefSeq" id="WP_087108316.1">
    <property type="nucleotide sequence ID" value="NZ_CBCSCN010000009.1"/>
</dbReference>
<dbReference type="NCBIfam" id="NF008113">
    <property type="entry name" value="PRK10860.1"/>
    <property type="match status" value="1"/>
</dbReference>
<dbReference type="GO" id="GO:0002100">
    <property type="term" value="P:tRNA wobble adenosine to inosine editing"/>
    <property type="evidence" value="ECO:0007669"/>
    <property type="project" value="UniProtKB-UniRule"/>
</dbReference>
<dbReference type="InterPro" id="IPR028883">
    <property type="entry name" value="tRNA_aden_deaminase"/>
</dbReference>
<dbReference type="InterPro" id="IPR016193">
    <property type="entry name" value="Cytidine_deaminase-like"/>
</dbReference>
<evidence type="ECO:0000256" key="8">
    <source>
        <dbReference type="HAMAP-Rule" id="MF_00972"/>
    </source>
</evidence>
<dbReference type="PROSITE" id="PS51747">
    <property type="entry name" value="CYT_DCMP_DEAMINASES_2"/>
    <property type="match status" value="1"/>
</dbReference>
<comment type="similarity">
    <text evidence="1">Belongs to the cytidine and deoxycytidylate deaminase family. ADAT2 subfamily.</text>
</comment>
<name>A0A1X7AI34_9GAMM</name>
<feature type="binding site" evidence="8">
    <location>
        <position position="60"/>
    </location>
    <ligand>
        <name>Zn(2+)</name>
        <dbReference type="ChEBI" id="CHEBI:29105"/>
        <note>catalytic</note>
    </ligand>
</feature>
<comment type="catalytic activity">
    <reaction evidence="7 8">
        <text>adenosine(34) in tRNA + H2O + H(+) = inosine(34) in tRNA + NH4(+)</text>
        <dbReference type="Rhea" id="RHEA:43168"/>
        <dbReference type="Rhea" id="RHEA-COMP:10373"/>
        <dbReference type="Rhea" id="RHEA-COMP:10374"/>
        <dbReference type="ChEBI" id="CHEBI:15377"/>
        <dbReference type="ChEBI" id="CHEBI:15378"/>
        <dbReference type="ChEBI" id="CHEBI:28938"/>
        <dbReference type="ChEBI" id="CHEBI:74411"/>
        <dbReference type="ChEBI" id="CHEBI:82852"/>
        <dbReference type="EC" id="3.5.4.33"/>
    </reaction>
</comment>
<keyword evidence="3 8" id="KW-0819">tRNA processing</keyword>
<evidence type="ECO:0000256" key="5">
    <source>
        <dbReference type="ARBA" id="ARBA00022801"/>
    </source>
</evidence>
<feature type="active site" description="Proton donor" evidence="8">
    <location>
        <position position="62"/>
    </location>
</feature>
<keyword evidence="4 8" id="KW-0479">Metal-binding</keyword>
<accession>A0A1X7AI34</accession>
<dbReference type="InterPro" id="IPR016192">
    <property type="entry name" value="APOBEC/CMP_deaminase_Zn-bd"/>
</dbReference>
<dbReference type="Proteomes" id="UP000196573">
    <property type="component" value="Unassembled WGS sequence"/>
</dbReference>
<dbReference type="AlphaFoldDB" id="A0A1X7AI34"/>
<dbReference type="EMBL" id="FWPT01000003">
    <property type="protein sequence ID" value="SMA42313.1"/>
    <property type="molecule type" value="Genomic_DNA"/>
</dbReference>
<evidence type="ECO:0000256" key="3">
    <source>
        <dbReference type="ARBA" id="ARBA00022694"/>
    </source>
</evidence>
<feature type="binding site" evidence="8">
    <location>
        <position position="93"/>
    </location>
    <ligand>
        <name>Zn(2+)</name>
        <dbReference type="ChEBI" id="CHEBI:29105"/>
        <note>catalytic</note>
    </ligand>
</feature>
<protein>
    <recommendedName>
        <fullName evidence="8">tRNA-specific adenosine deaminase</fullName>
        <ecNumber evidence="8">3.5.4.33</ecNumber>
    </recommendedName>
</protein>
<evidence type="ECO:0000256" key="2">
    <source>
        <dbReference type="ARBA" id="ARBA00011738"/>
    </source>
</evidence>
<dbReference type="InterPro" id="IPR002125">
    <property type="entry name" value="CMP_dCMP_dom"/>
</dbReference>
<evidence type="ECO:0000256" key="7">
    <source>
        <dbReference type="ARBA" id="ARBA00048045"/>
    </source>
</evidence>
<dbReference type="PANTHER" id="PTHR11079">
    <property type="entry name" value="CYTOSINE DEAMINASE FAMILY MEMBER"/>
    <property type="match status" value="1"/>
</dbReference>
<dbReference type="HAMAP" id="MF_00972">
    <property type="entry name" value="tRNA_aden_deaminase"/>
    <property type="match status" value="1"/>
</dbReference>
<proteinExistence type="inferred from homology"/>
<comment type="cofactor">
    <cofactor evidence="8">
        <name>Zn(2+)</name>
        <dbReference type="ChEBI" id="CHEBI:29105"/>
    </cofactor>
    <text evidence="8">Binds 1 zinc ion per subunit.</text>
</comment>
<keyword evidence="11" id="KW-1185">Reference proteome</keyword>
<evidence type="ECO:0000313" key="11">
    <source>
        <dbReference type="Proteomes" id="UP000196573"/>
    </source>
</evidence>
<sequence length="173" mass="19141">MDEVQPQNESDERWMDEALSLARLGSAVGEVPVGAVVIYDGRIVGRGYNSPIGRTDPCAHAEVLALRDAARTLGNYRLVDCDLYVTLEPCAMCAGALVHSRIRRLVYGATEPKAGAIESRDQALERDSLNHKVIAEGGVKAEECSEVMSAFFRRRRKEKKALKAEQKRLQLEL</sequence>
<gene>
    <name evidence="8 10" type="primary">tadA</name>
    <name evidence="10" type="ORF">EHSB41UT_01416</name>
</gene>
<keyword evidence="6 8" id="KW-0862">Zinc</keyword>
<dbReference type="GO" id="GO:0008270">
    <property type="term" value="F:zinc ion binding"/>
    <property type="evidence" value="ECO:0007669"/>
    <property type="project" value="UniProtKB-UniRule"/>
</dbReference>
<dbReference type="PANTHER" id="PTHR11079:SF202">
    <property type="entry name" value="TRNA-SPECIFIC ADENOSINE DEAMINASE"/>
    <property type="match status" value="1"/>
</dbReference>
<dbReference type="GO" id="GO:0052717">
    <property type="term" value="F:tRNA-specific adenosine-34 deaminase activity"/>
    <property type="evidence" value="ECO:0007669"/>
    <property type="project" value="UniProtKB-UniRule"/>
</dbReference>
<feature type="domain" description="CMP/dCMP-type deaminase" evidence="9">
    <location>
        <begin position="9"/>
        <end position="118"/>
    </location>
</feature>
<evidence type="ECO:0000256" key="4">
    <source>
        <dbReference type="ARBA" id="ARBA00022723"/>
    </source>
</evidence>
<organism evidence="10 11">
    <name type="scientific">Parendozoicomonas haliclonae</name>
    <dbReference type="NCBI Taxonomy" id="1960125"/>
    <lineage>
        <taxon>Bacteria</taxon>
        <taxon>Pseudomonadati</taxon>
        <taxon>Pseudomonadota</taxon>
        <taxon>Gammaproteobacteria</taxon>
        <taxon>Oceanospirillales</taxon>
        <taxon>Endozoicomonadaceae</taxon>
        <taxon>Parendozoicomonas</taxon>
    </lineage>
</organism>
<feature type="binding site" evidence="8">
    <location>
        <position position="90"/>
    </location>
    <ligand>
        <name>Zn(2+)</name>
        <dbReference type="ChEBI" id="CHEBI:29105"/>
        <note>catalytic</note>
    </ligand>
</feature>